<name>D9Q0X1_ACIS3</name>
<keyword evidence="6" id="KW-0648">Protein biosynthesis</keyword>
<gene>
    <name evidence="6" type="ordered locus">ASAC_0552</name>
</gene>
<dbReference type="InterPro" id="IPR013763">
    <property type="entry name" value="Cyclin-like_dom"/>
</dbReference>
<dbReference type="InterPro" id="IPR013150">
    <property type="entry name" value="TFIIB_cyclin"/>
</dbReference>
<dbReference type="Proteomes" id="UP000000346">
    <property type="component" value="Chromosome"/>
</dbReference>
<dbReference type="EMBL" id="CP001742">
    <property type="protein sequence ID" value="ADL18959.1"/>
    <property type="molecule type" value="Genomic_DNA"/>
</dbReference>
<dbReference type="PRINTS" id="PR00685">
    <property type="entry name" value="TIFACTORIIB"/>
</dbReference>
<dbReference type="Gene3D" id="1.10.472.170">
    <property type="match status" value="1"/>
</dbReference>
<dbReference type="GO" id="GO:0003743">
    <property type="term" value="F:translation initiation factor activity"/>
    <property type="evidence" value="ECO:0007669"/>
    <property type="project" value="UniProtKB-KW"/>
</dbReference>
<dbReference type="SUPFAM" id="SSF47954">
    <property type="entry name" value="Cyclin-like"/>
    <property type="match status" value="1"/>
</dbReference>
<organism evidence="6 7">
    <name type="scientific">Acidilobus saccharovorans (strain DSM 16705 / JCM 18335 / VKM B-2471 / 345-15)</name>
    <dbReference type="NCBI Taxonomy" id="666510"/>
    <lineage>
        <taxon>Archaea</taxon>
        <taxon>Thermoproteota</taxon>
        <taxon>Thermoprotei</taxon>
        <taxon>Acidilobales</taxon>
        <taxon>Acidilobaceae</taxon>
        <taxon>Acidilobus</taxon>
    </lineage>
</organism>
<keyword evidence="2" id="KW-0677">Repeat</keyword>
<dbReference type="InterPro" id="IPR036915">
    <property type="entry name" value="Cyclin-like_sf"/>
</dbReference>
<dbReference type="PANTHER" id="PTHR11618:SF13">
    <property type="entry name" value="TRANSCRIPTION INITIATION FACTOR IIB"/>
    <property type="match status" value="1"/>
</dbReference>
<protein>
    <submittedName>
        <fullName evidence="6">Putative transcription initiation factor IIB</fullName>
    </submittedName>
</protein>
<evidence type="ECO:0000313" key="7">
    <source>
        <dbReference type="Proteomes" id="UP000000346"/>
    </source>
</evidence>
<evidence type="ECO:0000256" key="4">
    <source>
        <dbReference type="ARBA" id="ARBA00023163"/>
    </source>
</evidence>
<evidence type="ECO:0000256" key="1">
    <source>
        <dbReference type="ARBA" id="ARBA00010857"/>
    </source>
</evidence>
<proteinExistence type="inferred from homology"/>
<dbReference type="KEGG" id="asc:ASAC_0552"/>
<dbReference type="eggNOG" id="arCOG01981">
    <property type="taxonomic scope" value="Archaea"/>
</dbReference>
<comment type="similarity">
    <text evidence="1">Belongs to the TFIIB family.</text>
</comment>
<dbReference type="STRING" id="666510.ASAC_0552"/>
<dbReference type="Pfam" id="PF08271">
    <property type="entry name" value="Zn_Ribbon_TF"/>
    <property type="match status" value="1"/>
</dbReference>
<dbReference type="PANTHER" id="PTHR11618">
    <property type="entry name" value="TRANSCRIPTION INITIATION FACTOR IIB-RELATED"/>
    <property type="match status" value="1"/>
</dbReference>
<dbReference type="SUPFAM" id="SSF57783">
    <property type="entry name" value="Zinc beta-ribbon"/>
    <property type="match status" value="1"/>
</dbReference>
<dbReference type="AlphaFoldDB" id="D9Q0X1"/>
<dbReference type="GO" id="GO:0017025">
    <property type="term" value="F:TBP-class protein binding"/>
    <property type="evidence" value="ECO:0007669"/>
    <property type="project" value="InterPro"/>
</dbReference>
<dbReference type="CDD" id="cd00350">
    <property type="entry name" value="rubredoxin_like"/>
    <property type="match status" value="1"/>
</dbReference>
<dbReference type="InterPro" id="IPR013137">
    <property type="entry name" value="Znf_TFIIB"/>
</dbReference>
<dbReference type="SMART" id="SM00385">
    <property type="entry name" value="CYCLIN"/>
    <property type="match status" value="1"/>
</dbReference>
<keyword evidence="6" id="KW-0396">Initiation factor</keyword>
<dbReference type="GO" id="GO:0097550">
    <property type="term" value="C:transcription preinitiation complex"/>
    <property type="evidence" value="ECO:0007669"/>
    <property type="project" value="TreeGrafter"/>
</dbReference>
<dbReference type="HOGENOM" id="CLU_917028_0_0_2"/>
<evidence type="ECO:0000259" key="5">
    <source>
        <dbReference type="SMART" id="SM00385"/>
    </source>
</evidence>
<sequence>MCPRCGSKLVDDNGVLVCPNCGYIYDGNELSDGPEWRSLSNGNVKGVERASYSNDPLMHDLGIGNLRMSPARSRSPLMRVRNLRMRIGSSHPLLKGEAPLVNMFSIAKKAASAFELSDSAKDALGQVLHAYAERAKKPIGRDVNKVVAAALEKVVEVYNLSISKGEIESFFEIDDNDLWDGLKKLNDVGALDMLKVVVASEGQGRVLERSFTYINRIASSLSLPQQVVQDSLNFIRKSLGVAGKTPYGKKPEALAAAAVYLVARLNGYEISQSDVAKVVGIKESTVRKLYRFLMDNMVVVVDV</sequence>
<dbReference type="Gene3D" id="1.10.472.10">
    <property type="entry name" value="Cyclin-like"/>
    <property type="match status" value="1"/>
</dbReference>
<evidence type="ECO:0000256" key="2">
    <source>
        <dbReference type="ARBA" id="ARBA00022737"/>
    </source>
</evidence>
<keyword evidence="7" id="KW-1185">Reference proteome</keyword>
<dbReference type="InParanoid" id="D9Q0X1"/>
<evidence type="ECO:0000256" key="3">
    <source>
        <dbReference type="ARBA" id="ARBA00023015"/>
    </source>
</evidence>
<evidence type="ECO:0000313" key="6">
    <source>
        <dbReference type="EMBL" id="ADL18959.1"/>
    </source>
</evidence>
<dbReference type="InterPro" id="IPR000812">
    <property type="entry name" value="TFIIB"/>
</dbReference>
<accession>D9Q0X1</accession>
<dbReference type="Pfam" id="PF00382">
    <property type="entry name" value="TFIIB"/>
    <property type="match status" value="1"/>
</dbReference>
<feature type="domain" description="Cyclin-like" evidence="5">
    <location>
        <begin position="212"/>
        <end position="295"/>
    </location>
</feature>
<reference evidence="6 7" key="1">
    <citation type="journal article" date="2010" name="Appl. Environ. Microbiol.">
        <title>The genome sequence of the crenarchaeon Acidilobus saccharovorans supports a new order, Acidilobales, and suggests an important ecological role in terrestrial acidic hot springs.</title>
        <authorList>
            <person name="Mardanov A.V."/>
            <person name="Svetlitchnyi V.A."/>
            <person name="Beletsky A.V."/>
            <person name="Prokofeva M.I."/>
            <person name="Bonch-Osmolovskaya E.A."/>
            <person name="Ravin N.V."/>
            <person name="Skryabin K.G."/>
        </authorList>
    </citation>
    <scope>NUCLEOTIDE SEQUENCE [LARGE SCALE GENOMIC DNA]</scope>
    <source>
        <strain evidence="7">DSM 16705 / JCM 18335 / VKM B-2471 / 345-15</strain>
    </source>
</reference>
<keyword evidence="3" id="KW-0805">Transcription regulation</keyword>
<keyword evidence="4" id="KW-0804">Transcription</keyword>
<dbReference type="GO" id="GO:0070897">
    <property type="term" value="P:transcription preinitiation complex assembly"/>
    <property type="evidence" value="ECO:0007669"/>
    <property type="project" value="InterPro"/>
</dbReference>